<evidence type="ECO:0000256" key="1">
    <source>
        <dbReference type="ARBA" id="ARBA00009477"/>
    </source>
</evidence>
<feature type="signal peptide" evidence="4">
    <location>
        <begin position="1"/>
        <end position="30"/>
    </location>
</feature>
<dbReference type="Gene3D" id="1.10.287.470">
    <property type="entry name" value="Helix hairpin bin"/>
    <property type="match status" value="1"/>
</dbReference>
<protein>
    <submittedName>
        <fullName evidence="6">Efflux RND transporter periplasmic adaptor subunit</fullName>
    </submittedName>
</protein>
<proteinExistence type="inferred from homology"/>
<accession>A0A2N0VG81</accession>
<evidence type="ECO:0000256" key="4">
    <source>
        <dbReference type="SAM" id="SignalP"/>
    </source>
</evidence>
<name>A0A2N0VG81_9BACT</name>
<evidence type="ECO:0000259" key="5">
    <source>
        <dbReference type="Pfam" id="PF25973"/>
    </source>
</evidence>
<dbReference type="PROSITE" id="PS51257">
    <property type="entry name" value="PROKAR_LIPOPROTEIN"/>
    <property type="match status" value="1"/>
</dbReference>
<dbReference type="NCBIfam" id="TIGR01730">
    <property type="entry name" value="RND_mfp"/>
    <property type="match status" value="1"/>
</dbReference>
<keyword evidence="4" id="KW-0732">Signal</keyword>
<evidence type="ECO:0000256" key="3">
    <source>
        <dbReference type="SAM" id="MobiDB-lite"/>
    </source>
</evidence>
<comment type="similarity">
    <text evidence="1">Belongs to the membrane fusion protein (MFP) (TC 8.A.1) family.</text>
</comment>
<feature type="compositionally biased region" description="Polar residues" evidence="3">
    <location>
        <begin position="442"/>
        <end position="454"/>
    </location>
</feature>
<dbReference type="SUPFAM" id="SSF111369">
    <property type="entry name" value="HlyD-like secretion proteins"/>
    <property type="match status" value="1"/>
</dbReference>
<dbReference type="Pfam" id="PF25973">
    <property type="entry name" value="BSH_CzcB"/>
    <property type="match status" value="1"/>
</dbReference>
<keyword evidence="2" id="KW-0175">Coiled coil</keyword>
<comment type="caution">
    <text evidence="6">The sequence shown here is derived from an EMBL/GenBank/DDBJ whole genome shotgun (WGS) entry which is preliminary data.</text>
</comment>
<dbReference type="Gene3D" id="2.40.50.100">
    <property type="match status" value="1"/>
</dbReference>
<feature type="coiled-coil region" evidence="2">
    <location>
        <begin position="117"/>
        <end position="189"/>
    </location>
</feature>
<dbReference type="PANTHER" id="PTHR30469">
    <property type="entry name" value="MULTIDRUG RESISTANCE PROTEIN MDTA"/>
    <property type="match status" value="1"/>
</dbReference>
<feature type="region of interest" description="Disordered" evidence="3">
    <location>
        <begin position="390"/>
        <end position="454"/>
    </location>
</feature>
<feature type="domain" description="CzcB-like barrel-sandwich hybrid" evidence="5">
    <location>
        <begin position="77"/>
        <end position="218"/>
    </location>
</feature>
<evidence type="ECO:0000313" key="6">
    <source>
        <dbReference type="EMBL" id="PKD43191.1"/>
    </source>
</evidence>
<feature type="chain" id="PRO_5014883990" evidence="4">
    <location>
        <begin position="31"/>
        <end position="454"/>
    </location>
</feature>
<reference evidence="6 7" key="1">
    <citation type="submission" date="2017-11" db="EMBL/GenBank/DDBJ databases">
        <title>Rhodohalobacter 15182 sp. nov., isolated from a salt lake.</title>
        <authorList>
            <person name="Han S."/>
        </authorList>
    </citation>
    <scope>NUCLEOTIDE SEQUENCE [LARGE SCALE GENOMIC DNA]</scope>
    <source>
        <strain evidence="6 7">15182</strain>
    </source>
</reference>
<dbReference type="Gene3D" id="2.40.420.20">
    <property type="match status" value="1"/>
</dbReference>
<dbReference type="OrthoDB" id="9784685at2"/>
<dbReference type="GO" id="GO:1990281">
    <property type="term" value="C:efflux pump complex"/>
    <property type="evidence" value="ECO:0007669"/>
    <property type="project" value="TreeGrafter"/>
</dbReference>
<evidence type="ECO:0000313" key="7">
    <source>
        <dbReference type="Proteomes" id="UP000233398"/>
    </source>
</evidence>
<organism evidence="6 7">
    <name type="scientific">Rhodohalobacter barkolensis</name>
    <dbReference type="NCBI Taxonomy" id="2053187"/>
    <lineage>
        <taxon>Bacteria</taxon>
        <taxon>Pseudomonadati</taxon>
        <taxon>Balneolota</taxon>
        <taxon>Balneolia</taxon>
        <taxon>Balneolales</taxon>
        <taxon>Balneolaceae</taxon>
        <taxon>Rhodohalobacter</taxon>
    </lineage>
</organism>
<dbReference type="AlphaFoldDB" id="A0A2N0VG81"/>
<feature type="compositionally biased region" description="Polar residues" evidence="3">
    <location>
        <begin position="393"/>
        <end position="407"/>
    </location>
</feature>
<dbReference type="Gene3D" id="2.40.30.170">
    <property type="match status" value="1"/>
</dbReference>
<sequence>MLTKNTIRLKKLLYLSSAILFILLTSSCSSEDSDNMSPNRPGGFGEGPAASVEVVPVQTESISDQVRSYGTIRAQDVVSVTPQVTNQVTRILVDLGDNVSRGQVMAEIYDVPFRDAMEQAQAQIRQQEVAFERDSSEFARQQQLFDRNLISRSELDNVRATYLNSRAQLEAARANLTQSRENLEHTKIKSPVDGVVLSRSIAEGDIASSGQVAFEVANLVGFETRVFLPLQDWELIQPGQSVSLSLSSRSDAIAEGVVSRISPQLDPTTGLGEVVITLTDTESNIYQGALVQTRINLQTRENAVVIPRSAMVEKVDTYIEPETGTIELERTYSAFVNQGDSIAVRRELELGIEQGDRIEVISGLQAGDGLIVTGQRNLNDGARIRVAGAIETEQPQQAESDSGQSSENLRDLSPEERRERIQNMSPEERQKMREQRQRSDSARSGNRQQSGNNN</sequence>
<dbReference type="GO" id="GO:0015562">
    <property type="term" value="F:efflux transmembrane transporter activity"/>
    <property type="evidence" value="ECO:0007669"/>
    <property type="project" value="TreeGrafter"/>
</dbReference>
<dbReference type="InterPro" id="IPR058647">
    <property type="entry name" value="BSH_CzcB-like"/>
</dbReference>
<keyword evidence="7" id="KW-1185">Reference proteome</keyword>
<evidence type="ECO:0000256" key="2">
    <source>
        <dbReference type="SAM" id="Coils"/>
    </source>
</evidence>
<feature type="compositionally biased region" description="Basic and acidic residues" evidence="3">
    <location>
        <begin position="408"/>
        <end position="441"/>
    </location>
</feature>
<dbReference type="EMBL" id="PISP01000003">
    <property type="protein sequence ID" value="PKD43191.1"/>
    <property type="molecule type" value="Genomic_DNA"/>
</dbReference>
<dbReference type="InterPro" id="IPR006143">
    <property type="entry name" value="RND_pump_MFP"/>
</dbReference>
<dbReference type="PANTHER" id="PTHR30469:SF15">
    <property type="entry name" value="HLYD FAMILY OF SECRETION PROTEINS"/>
    <property type="match status" value="1"/>
</dbReference>
<dbReference type="Proteomes" id="UP000233398">
    <property type="component" value="Unassembled WGS sequence"/>
</dbReference>
<gene>
    <name evidence="6" type="ORF">CWD77_11270</name>
</gene>